<protein>
    <submittedName>
        <fullName evidence="2">GNAT family N-acetyltransferase</fullName>
    </submittedName>
</protein>
<reference evidence="2 3" key="1">
    <citation type="submission" date="2019-06" db="EMBL/GenBank/DDBJ databases">
        <title>Rhizobium sp. CL12 isolated from roots of soybean.</title>
        <authorList>
            <person name="Wang C."/>
        </authorList>
    </citation>
    <scope>NUCLEOTIDE SEQUENCE [LARGE SCALE GENOMIC DNA]</scope>
    <source>
        <strain evidence="2 3">CL12</strain>
    </source>
</reference>
<gene>
    <name evidence="2" type="ORF">FJQ55_22080</name>
</gene>
<dbReference type="RefSeq" id="WP_140832106.1">
    <property type="nucleotide sequence ID" value="NZ_VFYP01000007.1"/>
</dbReference>
<evidence type="ECO:0000313" key="3">
    <source>
        <dbReference type="Proteomes" id="UP000316429"/>
    </source>
</evidence>
<keyword evidence="3" id="KW-1185">Reference proteome</keyword>
<dbReference type="InterPro" id="IPR038740">
    <property type="entry name" value="BioF2-like_GNAT_dom"/>
</dbReference>
<comment type="caution">
    <text evidence="2">The sequence shown here is derived from an EMBL/GenBank/DDBJ whole genome shotgun (WGS) entry which is preliminary data.</text>
</comment>
<name>A0A504U2M5_9HYPH</name>
<proteinExistence type="predicted"/>
<keyword evidence="2" id="KW-0808">Transferase</keyword>
<sequence>MEPIWRGLEGEGTLSAFQRYDWLQAIDTHILRPRGDRAFVVEVTETVTGGCVMLLPLVLQRRRTHRRIVFLGSEVSDISAPVLAKDFTLPDDAGPTLWHAIASALPPADLVHIDQITETIQGRPNPLARLPGLTLSPKKSFDVMIEGDPESLVDRLVNNQTRRILKTSARRMAERGTVRFVAAQTREEVETLLPVMVAQRRQRFRDLGRFDHLTGPGIEDCYRAAALAGIGGRGPAQIFGLAVDDQWIATTYTLIHDKTIHLTIVTMAGGDWQACSPGMAILARYMRWAREQGLTVMDFSVGDMAYKSGFGGEARDLYTLAKPVTRKGKAIAAGAGAFVRLKQTIKSQRALAKIAFSILRRVRNFSARNRIS</sequence>
<dbReference type="SUPFAM" id="SSF55729">
    <property type="entry name" value="Acyl-CoA N-acyltransferases (Nat)"/>
    <property type="match status" value="1"/>
</dbReference>
<dbReference type="InterPro" id="IPR016181">
    <property type="entry name" value="Acyl_CoA_acyltransferase"/>
</dbReference>
<dbReference type="Pfam" id="PF13480">
    <property type="entry name" value="Acetyltransf_6"/>
    <property type="match status" value="1"/>
</dbReference>
<dbReference type="AlphaFoldDB" id="A0A504U2M5"/>
<dbReference type="Gene3D" id="3.40.630.30">
    <property type="match status" value="1"/>
</dbReference>
<organism evidence="2 3">
    <name type="scientific">Rhizobium glycinendophyticum</name>
    <dbReference type="NCBI Taxonomy" id="2589807"/>
    <lineage>
        <taxon>Bacteria</taxon>
        <taxon>Pseudomonadati</taxon>
        <taxon>Pseudomonadota</taxon>
        <taxon>Alphaproteobacteria</taxon>
        <taxon>Hyphomicrobiales</taxon>
        <taxon>Rhizobiaceae</taxon>
        <taxon>Rhizobium/Agrobacterium group</taxon>
        <taxon>Rhizobium</taxon>
    </lineage>
</organism>
<dbReference type="OrthoDB" id="8193702at2"/>
<dbReference type="GO" id="GO:0016740">
    <property type="term" value="F:transferase activity"/>
    <property type="evidence" value="ECO:0007669"/>
    <property type="project" value="UniProtKB-KW"/>
</dbReference>
<dbReference type="Proteomes" id="UP000316429">
    <property type="component" value="Unassembled WGS sequence"/>
</dbReference>
<evidence type="ECO:0000313" key="2">
    <source>
        <dbReference type="EMBL" id="TPP04605.1"/>
    </source>
</evidence>
<evidence type="ECO:0000259" key="1">
    <source>
        <dbReference type="Pfam" id="PF13480"/>
    </source>
</evidence>
<accession>A0A504U2M5</accession>
<feature type="domain" description="BioF2-like acetyltransferase" evidence="1">
    <location>
        <begin position="160"/>
        <end position="308"/>
    </location>
</feature>
<dbReference type="EMBL" id="VFYP01000007">
    <property type="protein sequence ID" value="TPP04605.1"/>
    <property type="molecule type" value="Genomic_DNA"/>
</dbReference>